<dbReference type="Proteomes" id="UP000095287">
    <property type="component" value="Unplaced"/>
</dbReference>
<proteinExistence type="predicted"/>
<dbReference type="AlphaFoldDB" id="A0A1I7YK41"/>
<name>A0A1I7YK41_9BILA</name>
<reference evidence="3" key="1">
    <citation type="submission" date="2016-11" db="UniProtKB">
        <authorList>
            <consortium name="WormBaseParasite"/>
        </authorList>
    </citation>
    <scope>IDENTIFICATION</scope>
</reference>
<organism evidence="2 3">
    <name type="scientific">Steinernema glaseri</name>
    <dbReference type="NCBI Taxonomy" id="37863"/>
    <lineage>
        <taxon>Eukaryota</taxon>
        <taxon>Metazoa</taxon>
        <taxon>Ecdysozoa</taxon>
        <taxon>Nematoda</taxon>
        <taxon>Chromadorea</taxon>
        <taxon>Rhabditida</taxon>
        <taxon>Tylenchina</taxon>
        <taxon>Panagrolaimomorpha</taxon>
        <taxon>Strongyloidoidea</taxon>
        <taxon>Steinernematidae</taxon>
        <taxon>Steinernema</taxon>
    </lineage>
</organism>
<protein>
    <submittedName>
        <fullName evidence="3">DUF1080 domain-containing protein</fullName>
    </submittedName>
</protein>
<feature type="chain" id="PRO_5009312242" evidence="1">
    <location>
        <begin position="21"/>
        <end position="123"/>
    </location>
</feature>
<evidence type="ECO:0000256" key="1">
    <source>
        <dbReference type="SAM" id="SignalP"/>
    </source>
</evidence>
<accession>A0A1I7YK41</accession>
<keyword evidence="1" id="KW-0732">Signal</keyword>
<evidence type="ECO:0000313" key="2">
    <source>
        <dbReference type="Proteomes" id="UP000095287"/>
    </source>
</evidence>
<dbReference type="WBParaSite" id="L893_g17232.t1">
    <property type="protein sequence ID" value="L893_g17232.t1"/>
    <property type="gene ID" value="L893_g17232"/>
</dbReference>
<sequence>MNRFLLPVLLLSVAFSLSEGAIAVQQATVGERVVIPFGAGQLVVKRTTEASQKPQYIFALGPSMGGWTTDGNDRINTSKATLFFNGTLVIEKIAKSDFGSYELPMEEPAPGLPKSVFEVVEKK</sequence>
<feature type="signal peptide" evidence="1">
    <location>
        <begin position="1"/>
        <end position="20"/>
    </location>
</feature>
<evidence type="ECO:0000313" key="3">
    <source>
        <dbReference type="WBParaSite" id="L893_g17232.t1"/>
    </source>
</evidence>
<keyword evidence="2" id="KW-1185">Reference proteome</keyword>